<protein>
    <submittedName>
        <fullName evidence="2">Uncharacterized protein</fullName>
    </submittedName>
</protein>
<dbReference type="EMBL" id="FORU01000004">
    <property type="protein sequence ID" value="SFJ18557.1"/>
    <property type="molecule type" value="Genomic_DNA"/>
</dbReference>
<reference evidence="3" key="1">
    <citation type="submission" date="2016-10" db="EMBL/GenBank/DDBJ databases">
        <authorList>
            <person name="Varghese N."/>
            <person name="Submissions S."/>
        </authorList>
    </citation>
    <scope>NUCLEOTIDE SEQUENCE [LARGE SCALE GENOMIC DNA]</scope>
    <source>
        <strain evidence="3">DSM 26542</strain>
    </source>
</reference>
<keyword evidence="3" id="KW-1185">Reference proteome</keyword>
<evidence type="ECO:0000313" key="3">
    <source>
        <dbReference type="Proteomes" id="UP000243887"/>
    </source>
</evidence>
<dbReference type="RefSeq" id="WP_090678343.1">
    <property type="nucleotide sequence ID" value="NZ_FORU01000004.1"/>
</dbReference>
<organism evidence="2 3">
    <name type="scientific">Myroides guanonis</name>
    <dbReference type="NCBI Taxonomy" id="1150112"/>
    <lineage>
        <taxon>Bacteria</taxon>
        <taxon>Pseudomonadati</taxon>
        <taxon>Bacteroidota</taxon>
        <taxon>Flavobacteriia</taxon>
        <taxon>Flavobacteriales</taxon>
        <taxon>Flavobacteriaceae</taxon>
        <taxon>Myroides</taxon>
    </lineage>
</organism>
<name>A0A1I3PB49_9FLAO</name>
<sequence>MFSQDIVVVLRDWIILISNIMVRIKTKHIFLYVIGITLLIFGQRSFWEDFKVASKQKETAKKIADEALLASEKGFEVQTLEYDSIQKSWKNKATYFQTLHVGNVNFKALKRFNKTFVETNDDENASDSF</sequence>
<gene>
    <name evidence="2" type="ORF">SAMN04487893_10448</name>
</gene>
<keyword evidence="1" id="KW-1133">Transmembrane helix</keyword>
<evidence type="ECO:0000256" key="1">
    <source>
        <dbReference type="SAM" id="Phobius"/>
    </source>
</evidence>
<evidence type="ECO:0000313" key="2">
    <source>
        <dbReference type="EMBL" id="SFJ18557.1"/>
    </source>
</evidence>
<accession>A0A1I3PB49</accession>
<keyword evidence="1" id="KW-0812">Transmembrane</keyword>
<keyword evidence="1" id="KW-0472">Membrane</keyword>
<dbReference type="AlphaFoldDB" id="A0A1I3PB49"/>
<feature type="transmembrane region" description="Helical" evidence="1">
    <location>
        <begin position="29"/>
        <end position="47"/>
    </location>
</feature>
<dbReference type="Proteomes" id="UP000243887">
    <property type="component" value="Unassembled WGS sequence"/>
</dbReference>
<dbReference type="STRING" id="1150112.SAMN04487893_10448"/>
<proteinExistence type="predicted"/>
<dbReference type="OrthoDB" id="1365761at2"/>